<evidence type="ECO:0000313" key="3">
    <source>
        <dbReference type="Proteomes" id="UP000018888"/>
    </source>
</evidence>
<keyword evidence="3" id="KW-1185">Reference proteome</keyword>
<dbReference type="EMBL" id="AUPC02000013">
    <property type="protein sequence ID" value="POG81100.1"/>
    <property type="molecule type" value="Genomic_DNA"/>
</dbReference>
<dbReference type="GO" id="GO:0005524">
    <property type="term" value="F:ATP binding"/>
    <property type="evidence" value="ECO:0007669"/>
    <property type="project" value="InterPro"/>
</dbReference>
<dbReference type="Pfam" id="PF07714">
    <property type="entry name" value="PK_Tyr_Ser-Thr"/>
    <property type="match status" value="1"/>
</dbReference>
<dbReference type="Gene3D" id="1.10.510.10">
    <property type="entry name" value="Transferase(Phosphotransferase) domain 1"/>
    <property type="match status" value="1"/>
</dbReference>
<evidence type="ECO:0000313" key="2">
    <source>
        <dbReference type="EMBL" id="POG81100.1"/>
    </source>
</evidence>
<dbReference type="GO" id="GO:0004674">
    <property type="term" value="F:protein serine/threonine kinase activity"/>
    <property type="evidence" value="ECO:0007669"/>
    <property type="project" value="TreeGrafter"/>
</dbReference>
<dbReference type="InterPro" id="IPR011009">
    <property type="entry name" value="Kinase-like_dom_sf"/>
</dbReference>
<dbReference type="SUPFAM" id="SSF56112">
    <property type="entry name" value="Protein kinase-like (PK-like)"/>
    <property type="match status" value="1"/>
</dbReference>
<name>A0A2P4QTX2_RHIID</name>
<comment type="caution">
    <text evidence="2">The sequence shown here is derived from an EMBL/GenBank/DDBJ whole genome shotgun (WGS) entry which is preliminary data.</text>
</comment>
<dbReference type="AlphaFoldDB" id="A0A2P4QTX2"/>
<reference evidence="2 3" key="2">
    <citation type="journal article" date="2018" name="New Phytol.">
        <title>High intraspecific genome diversity in the model arbuscular mycorrhizal symbiont Rhizophagus irregularis.</title>
        <authorList>
            <person name="Chen E.C.H."/>
            <person name="Morin E."/>
            <person name="Beaudet D."/>
            <person name="Noel J."/>
            <person name="Yildirir G."/>
            <person name="Ndikumana S."/>
            <person name="Charron P."/>
            <person name="St-Onge C."/>
            <person name="Giorgi J."/>
            <person name="Kruger M."/>
            <person name="Marton T."/>
            <person name="Ropars J."/>
            <person name="Grigoriev I.V."/>
            <person name="Hainaut M."/>
            <person name="Henrissat B."/>
            <person name="Roux C."/>
            <person name="Martin F."/>
            <person name="Corradi N."/>
        </authorList>
    </citation>
    <scope>NUCLEOTIDE SEQUENCE [LARGE SCALE GENOMIC DNA]</scope>
    <source>
        <strain evidence="2 3">DAOM 197198</strain>
    </source>
</reference>
<reference evidence="2 3" key="1">
    <citation type="journal article" date="2013" name="Proc. Natl. Acad. Sci. U.S.A.">
        <title>Genome of an arbuscular mycorrhizal fungus provides insight into the oldest plant symbiosis.</title>
        <authorList>
            <person name="Tisserant E."/>
            <person name="Malbreil M."/>
            <person name="Kuo A."/>
            <person name="Kohler A."/>
            <person name="Symeonidi A."/>
            <person name="Balestrini R."/>
            <person name="Charron P."/>
            <person name="Duensing N."/>
            <person name="Frei Dit Frey N."/>
            <person name="Gianinazzi-Pearson V."/>
            <person name="Gilbert L.B."/>
            <person name="Handa Y."/>
            <person name="Herr J.R."/>
            <person name="Hijri M."/>
            <person name="Koul R."/>
            <person name="Kawaguchi M."/>
            <person name="Krajinski F."/>
            <person name="Lammers P.J."/>
            <person name="Masclaux F.G."/>
            <person name="Murat C."/>
            <person name="Morin E."/>
            <person name="Ndikumana S."/>
            <person name="Pagni M."/>
            <person name="Petitpierre D."/>
            <person name="Requena N."/>
            <person name="Rosikiewicz P."/>
            <person name="Riley R."/>
            <person name="Saito K."/>
            <person name="San Clemente H."/>
            <person name="Shapiro H."/>
            <person name="van Tuinen D."/>
            <person name="Becard G."/>
            <person name="Bonfante P."/>
            <person name="Paszkowski U."/>
            <person name="Shachar-Hill Y.Y."/>
            <person name="Tuskan G.A."/>
            <person name="Young P.W."/>
            <person name="Sanders I.R."/>
            <person name="Henrissat B."/>
            <person name="Rensing S.A."/>
            <person name="Grigoriev I.V."/>
            <person name="Corradi N."/>
            <person name="Roux C."/>
            <person name="Martin F."/>
        </authorList>
    </citation>
    <scope>NUCLEOTIDE SEQUENCE [LARGE SCALE GENOMIC DNA]</scope>
    <source>
        <strain evidence="2 3">DAOM 197198</strain>
    </source>
</reference>
<dbReference type="Proteomes" id="UP000018888">
    <property type="component" value="Unassembled WGS sequence"/>
</dbReference>
<dbReference type="InterPro" id="IPR001245">
    <property type="entry name" value="Ser-Thr/Tyr_kinase_cat_dom"/>
</dbReference>
<dbReference type="PANTHER" id="PTHR44329">
    <property type="entry name" value="SERINE/THREONINE-PROTEIN KINASE TNNI3K-RELATED"/>
    <property type="match status" value="1"/>
</dbReference>
<dbReference type="InterPro" id="IPR051681">
    <property type="entry name" value="Ser/Thr_Kinases-Pseudokinases"/>
</dbReference>
<gene>
    <name evidence="2" type="ORF">GLOIN_2v1745044</name>
</gene>
<dbReference type="PROSITE" id="PS50011">
    <property type="entry name" value="PROTEIN_KINASE_DOM"/>
    <property type="match status" value="1"/>
</dbReference>
<feature type="domain" description="Protein kinase" evidence="1">
    <location>
        <begin position="1"/>
        <end position="90"/>
    </location>
</feature>
<protein>
    <submittedName>
        <fullName evidence="2">Kinase-like domain-containing protein</fullName>
    </submittedName>
</protein>
<sequence>MAPEVLRRNSYSKAADVYSFGIILWELTSCRMPFSDVRQDIHLVYEIIEGRRPKIVEGTPPAFAKLIQDCWNPDPNLRPTMEEVRNRIWKFSNSMIKGNRKDVFGFKAAEEKRCLSLLTISKQIYPQVIHSQRIWNESHILRLPFLVKNDLIKFNDDDCITDTHGYSCAISIDPSIPSISITYPNSGLMNGRCIPKFNDSNIGHIVY</sequence>
<evidence type="ECO:0000259" key="1">
    <source>
        <dbReference type="PROSITE" id="PS50011"/>
    </source>
</evidence>
<dbReference type="InterPro" id="IPR000719">
    <property type="entry name" value="Prot_kinase_dom"/>
</dbReference>
<organism evidence="2 3">
    <name type="scientific">Rhizophagus irregularis (strain DAOM 181602 / DAOM 197198 / MUCL 43194)</name>
    <name type="common">Arbuscular mycorrhizal fungus</name>
    <name type="synonym">Glomus intraradices</name>
    <dbReference type="NCBI Taxonomy" id="747089"/>
    <lineage>
        <taxon>Eukaryota</taxon>
        <taxon>Fungi</taxon>
        <taxon>Fungi incertae sedis</taxon>
        <taxon>Mucoromycota</taxon>
        <taxon>Glomeromycotina</taxon>
        <taxon>Glomeromycetes</taxon>
        <taxon>Glomerales</taxon>
        <taxon>Glomeraceae</taxon>
        <taxon>Rhizophagus</taxon>
    </lineage>
</organism>
<dbReference type="VEuPathDB" id="FungiDB:RhiirFUN_024844"/>
<proteinExistence type="predicted"/>
<accession>A0A2P4QTX2</accession>